<dbReference type="Pfam" id="PF09600">
    <property type="entry name" value="Cyd_oper_YbgE"/>
    <property type="match status" value="1"/>
</dbReference>
<protein>
    <recommendedName>
        <fullName evidence="4">Cyd operon protein YbgE</fullName>
    </recommendedName>
</protein>
<feature type="transmembrane region" description="Helical" evidence="1">
    <location>
        <begin position="77"/>
        <end position="98"/>
    </location>
</feature>
<keyword evidence="1" id="KW-0472">Membrane</keyword>
<dbReference type="NCBIfam" id="TIGR02112">
    <property type="entry name" value="cyd_oper_ybgE"/>
    <property type="match status" value="1"/>
</dbReference>
<feature type="transmembrane region" description="Helical" evidence="1">
    <location>
        <begin position="19"/>
        <end position="38"/>
    </location>
</feature>
<name>A0A1R4B1Y1_9VIBR</name>
<sequence>MNSHCSERVAKWHAPMDNWPLRLLSIVLGFTHIGLVMWDPVNYADHIDGFNVVKGMLLIWAVCSSMIYGIGFKPRHWFWQVTFSPYFSITILIVLTIVRFA</sequence>
<dbReference type="RefSeq" id="WP_261821295.1">
    <property type="nucleotide sequence ID" value="NZ_AP024887.1"/>
</dbReference>
<evidence type="ECO:0000313" key="3">
    <source>
        <dbReference type="Proteomes" id="UP000189475"/>
    </source>
</evidence>
<evidence type="ECO:0000256" key="1">
    <source>
        <dbReference type="SAM" id="Phobius"/>
    </source>
</evidence>
<dbReference type="InterPro" id="IPR011846">
    <property type="entry name" value="Cyd_oper_YbgE"/>
</dbReference>
<accession>A0A1R4B1Y1</accession>
<dbReference type="STRING" id="1918946.VPAL9027_00854"/>
<organism evidence="2 3">
    <name type="scientific">Vibrio palustris</name>
    <dbReference type="NCBI Taxonomy" id="1918946"/>
    <lineage>
        <taxon>Bacteria</taxon>
        <taxon>Pseudomonadati</taxon>
        <taxon>Pseudomonadota</taxon>
        <taxon>Gammaproteobacteria</taxon>
        <taxon>Vibrionales</taxon>
        <taxon>Vibrionaceae</taxon>
        <taxon>Vibrio</taxon>
    </lineage>
</organism>
<keyword evidence="1" id="KW-1133">Transmembrane helix</keyword>
<keyword evidence="3" id="KW-1185">Reference proteome</keyword>
<feature type="transmembrane region" description="Helical" evidence="1">
    <location>
        <begin position="50"/>
        <end position="71"/>
    </location>
</feature>
<gene>
    <name evidence="2" type="ORF">VPAL9027_00854</name>
</gene>
<proteinExistence type="predicted"/>
<dbReference type="EMBL" id="FUFT01000002">
    <property type="protein sequence ID" value="SJL82913.1"/>
    <property type="molecule type" value="Genomic_DNA"/>
</dbReference>
<keyword evidence="1" id="KW-0812">Transmembrane</keyword>
<reference evidence="2 3" key="1">
    <citation type="submission" date="2017-02" db="EMBL/GenBank/DDBJ databases">
        <authorList>
            <person name="Peterson S.W."/>
        </authorList>
    </citation>
    <scope>NUCLEOTIDE SEQUENCE [LARGE SCALE GENOMIC DNA]</scope>
    <source>
        <strain evidence="2 3">CECT 9027</strain>
    </source>
</reference>
<evidence type="ECO:0008006" key="4">
    <source>
        <dbReference type="Google" id="ProtNLM"/>
    </source>
</evidence>
<evidence type="ECO:0000313" key="2">
    <source>
        <dbReference type="EMBL" id="SJL82913.1"/>
    </source>
</evidence>
<dbReference type="AlphaFoldDB" id="A0A1R4B1Y1"/>
<dbReference type="Proteomes" id="UP000189475">
    <property type="component" value="Unassembled WGS sequence"/>
</dbReference>